<dbReference type="PANTHER" id="PTHR11567">
    <property type="entry name" value="ACID PHOSPHATASE-RELATED"/>
    <property type="match status" value="1"/>
</dbReference>
<protein>
    <recommendedName>
        <fullName evidence="4">Acid phosphatase pho5</fullName>
    </recommendedName>
</protein>
<keyword evidence="3" id="KW-1185">Reference proteome</keyword>
<reference evidence="2 3" key="1">
    <citation type="submission" date="2018-08" db="EMBL/GenBank/DDBJ databases">
        <title>Draft genome of the lignicolous fungus Coniochaeta pulveracea.</title>
        <authorList>
            <person name="Borstlap C.J."/>
            <person name="De Witt R.N."/>
            <person name="Botha A."/>
            <person name="Volschenk H."/>
        </authorList>
    </citation>
    <scope>NUCLEOTIDE SEQUENCE [LARGE SCALE GENOMIC DNA]</scope>
    <source>
        <strain evidence="2 3">CAB683</strain>
    </source>
</reference>
<dbReference type="InterPro" id="IPR050645">
    <property type="entry name" value="Histidine_acid_phosphatase"/>
</dbReference>
<evidence type="ECO:0008006" key="4">
    <source>
        <dbReference type="Google" id="ProtNLM"/>
    </source>
</evidence>
<evidence type="ECO:0000256" key="1">
    <source>
        <dbReference type="SAM" id="Phobius"/>
    </source>
</evidence>
<feature type="transmembrane region" description="Helical" evidence="1">
    <location>
        <begin position="16"/>
        <end position="37"/>
    </location>
</feature>
<keyword evidence="1" id="KW-1133">Transmembrane helix</keyword>
<dbReference type="Proteomes" id="UP000275385">
    <property type="component" value="Unassembled WGS sequence"/>
</dbReference>
<dbReference type="PANTHER" id="PTHR11567:SF195">
    <property type="entry name" value="ACID PHOSPHATASE, PUTATIVE (AFU_ORTHOLOGUE AFUA_3G14570)-RELATED"/>
    <property type="match status" value="1"/>
</dbReference>
<dbReference type="EMBL" id="QVQW01000036">
    <property type="protein sequence ID" value="RKU43955.1"/>
    <property type="molecule type" value="Genomic_DNA"/>
</dbReference>
<evidence type="ECO:0000313" key="2">
    <source>
        <dbReference type="EMBL" id="RKU43955.1"/>
    </source>
</evidence>
<proteinExistence type="predicted"/>
<organism evidence="2 3">
    <name type="scientific">Coniochaeta pulveracea</name>
    <dbReference type="NCBI Taxonomy" id="177199"/>
    <lineage>
        <taxon>Eukaryota</taxon>
        <taxon>Fungi</taxon>
        <taxon>Dikarya</taxon>
        <taxon>Ascomycota</taxon>
        <taxon>Pezizomycotina</taxon>
        <taxon>Sordariomycetes</taxon>
        <taxon>Sordariomycetidae</taxon>
        <taxon>Coniochaetales</taxon>
        <taxon>Coniochaetaceae</taxon>
        <taxon>Coniochaeta</taxon>
    </lineage>
</organism>
<accession>A0A420Y7W2</accession>
<comment type="caution">
    <text evidence="2">The sequence shown here is derived from an EMBL/GenBank/DDBJ whole genome shotgun (WGS) entry which is preliminary data.</text>
</comment>
<sequence length="526" mass="57728">MHISSSSLSMPFTGTLYPVPFLTLGALVLSFSVYTLVNTMWTSRSVTIPLAALISTSSAAVDLKWYPPASTQINDLSSAINGTGVYGYIFDTSSTPEHKYGTYNWCNMPHVRKAEYVTPSNEYKLRYVEVIHRHHKRTPYAANSFPVESYPWNCPDSHLFYYANSPSHTPAEIYWQGYSSPVNPFSSSIPGFQGTCQFPQITGGGLDDSFQHGQDLWGVYGDLMGFLPARGSTGWEEKVRYRVTTNQITSQVVGMVINGMYGLDTPIGVEIQLGGVDSLEPAYSCPAAAAGYDSVKSLKNAVWKGHLDAAKGLYEELDNISGVPGNDSGFHLWMDHYYDNLSARECHAKPLPCKLVGGKNSTTCVDREMADSVYRLGQWEYSRLYRDEEAGFQASVASMGVWIAEVSQHLRDVVEGKGGQVVYRHNVAHDGSLSRVLSVLQVEQMVWPGMGSEVVFELYEKVVKGENDCGKWFVRVLFGGRTLTSSNPSLGKMDMVPVKVLLGYLDGLVGVNAALVVGKCNGAIPA</sequence>
<dbReference type="Gene3D" id="3.40.50.1240">
    <property type="entry name" value="Phosphoglycerate mutase-like"/>
    <property type="match status" value="1"/>
</dbReference>
<dbReference type="OrthoDB" id="10262962at2759"/>
<dbReference type="GO" id="GO:0016791">
    <property type="term" value="F:phosphatase activity"/>
    <property type="evidence" value="ECO:0007669"/>
    <property type="project" value="TreeGrafter"/>
</dbReference>
<dbReference type="InterPro" id="IPR029033">
    <property type="entry name" value="His_PPase_superfam"/>
</dbReference>
<gene>
    <name evidence="2" type="ORF">DL546_003744</name>
</gene>
<evidence type="ECO:0000313" key="3">
    <source>
        <dbReference type="Proteomes" id="UP000275385"/>
    </source>
</evidence>
<name>A0A420Y7W2_9PEZI</name>
<dbReference type="SUPFAM" id="SSF53254">
    <property type="entry name" value="Phosphoglycerate mutase-like"/>
    <property type="match status" value="1"/>
</dbReference>
<dbReference type="AlphaFoldDB" id="A0A420Y7W2"/>
<keyword evidence="1" id="KW-0812">Transmembrane</keyword>
<keyword evidence="1" id="KW-0472">Membrane</keyword>